<comment type="subcellular location">
    <subcellularLocation>
        <location evidence="2">Cytoplasm</location>
    </subcellularLocation>
    <subcellularLocation>
        <location evidence="1">Nucleus</location>
    </subcellularLocation>
</comment>
<protein>
    <submittedName>
        <fullName evidence="9">Translin-associated protein X-like</fullName>
    </submittedName>
</protein>
<dbReference type="Gene3D" id="1.20.58.190">
    <property type="entry name" value="Translin, domain 1"/>
    <property type="match status" value="1"/>
</dbReference>
<name>A0A1S3D572_DIACI</name>
<evidence type="ECO:0000256" key="1">
    <source>
        <dbReference type="ARBA" id="ARBA00004123"/>
    </source>
</evidence>
<dbReference type="GO" id="GO:0005634">
    <property type="term" value="C:nucleus"/>
    <property type="evidence" value="ECO:0007669"/>
    <property type="project" value="UniProtKB-SubCell"/>
</dbReference>
<feature type="region of interest" description="Disordered" evidence="7">
    <location>
        <begin position="1"/>
        <end position="24"/>
    </location>
</feature>
<reference evidence="9" key="1">
    <citation type="submission" date="2025-08" db="UniProtKB">
        <authorList>
            <consortium name="RefSeq"/>
        </authorList>
    </citation>
    <scope>IDENTIFICATION</scope>
</reference>
<evidence type="ECO:0000256" key="4">
    <source>
        <dbReference type="ARBA" id="ARBA00022490"/>
    </source>
</evidence>
<organism evidence="8 9">
    <name type="scientific">Diaphorina citri</name>
    <name type="common">Asian citrus psyllid</name>
    <dbReference type="NCBI Taxonomy" id="121845"/>
    <lineage>
        <taxon>Eukaryota</taxon>
        <taxon>Metazoa</taxon>
        <taxon>Ecdysozoa</taxon>
        <taxon>Arthropoda</taxon>
        <taxon>Hexapoda</taxon>
        <taxon>Insecta</taxon>
        <taxon>Pterygota</taxon>
        <taxon>Neoptera</taxon>
        <taxon>Paraneoptera</taxon>
        <taxon>Hemiptera</taxon>
        <taxon>Sternorrhyncha</taxon>
        <taxon>Psylloidea</taxon>
        <taxon>Psyllidae</taxon>
        <taxon>Diaphorininae</taxon>
        <taxon>Diaphorina</taxon>
    </lineage>
</organism>
<dbReference type="PANTHER" id="PTHR10741">
    <property type="entry name" value="TRANSLIN AND TRANSLIN ASSOCIATED PROTEIN X"/>
    <property type="match status" value="1"/>
</dbReference>
<dbReference type="GO" id="GO:0043565">
    <property type="term" value="F:sequence-specific DNA binding"/>
    <property type="evidence" value="ECO:0007669"/>
    <property type="project" value="InterPro"/>
</dbReference>
<dbReference type="AlphaFoldDB" id="A0A1S3D572"/>
<dbReference type="OMA" id="DTCMETC"/>
<dbReference type="SUPFAM" id="SSF74784">
    <property type="entry name" value="Translin"/>
    <property type="match status" value="1"/>
</dbReference>
<dbReference type="GeneID" id="103511710"/>
<sequence>MSNRGFRDRRRKDQSSTNVNIGGKKNLIDENSPVVQEFRKYAIIMNTKQDKYERLVKISRDITIESKRVIFLLHTLLRSDTQKVLEEAESRLNILMQTHFKSIKAELVGEDLYQYIRAFSAGLQEFIEAYTFLHYLKSNHLIGWDHVEQKMEELCGPEAEESQVKLLTPTEFVLGVGDLSGELMRYAIGSVAAGSDSTDCINATNTVRDLYVAMLASGVSRVKEASRKLAVLKQSLQKMERTVYTVKVRGSEMPRHVIAHVVNESEHDVDDSIDEGFY</sequence>
<keyword evidence="6" id="KW-0460">Magnesium</keyword>
<dbReference type="OrthoDB" id="31005at2759"/>
<comment type="similarity">
    <text evidence="3">Belongs to the translin family.</text>
</comment>
<evidence type="ECO:0000256" key="7">
    <source>
        <dbReference type="SAM" id="MobiDB-lite"/>
    </source>
</evidence>
<keyword evidence="6" id="KW-0479">Metal-binding</keyword>
<dbReference type="Gene3D" id="1.20.58.200">
    <property type="entry name" value="Translin, domain 2"/>
    <property type="match status" value="1"/>
</dbReference>
<dbReference type="InterPro" id="IPR016069">
    <property type="entry name" value="Translin_C"/>
</dbReference>
<proteinExistence type="inferred from homology"/>
<dbReference type="InterPro" id="IPR036081">
    <property type="entry name" value="Translin_sf"/>
</dbReference>
<keyword evidence="4" id="KW-0963">Cytoplasm</keyword>
<dbReference type="InterPro" id="IPR002848">
    <property type="entry name" value="Translin_fam"/>
</dbReference>
<dbReference type="CDD" id="cd14820">
    <property type="entry name" value="TRAX"/>
    <property type="match status" value="1"/>
</dbReference>
<dbReference type="Pfam" id="PF01997">
    <property type="entry name" value="Translin"/>
    <property type="match status" value="1"/>
</dbReference>
<dbReference type="Proteomes" id="UP000079169">
    <property type="component" value="Unplaced"/>
</dbReference>
<feature type="binding site" evidence="6">
    <location>
        <position position="128"/>
    </location>
    <ligand>
        <name>Mg(2+)</name>
        <dbReference type="ChEBI" id="CHEBI:18420"/>
    </ligand>
</feature>
<accession>A0A1S3D572</accession>
<dbReference type="InterPro" id="IPR016068">
    <property type="entry name" value="Translin_N"/>
</dbReference>
<dbReference type="PaxDb" id="121845-A0A1S3D572"/>
<dbReference type="RefSeq" id="XP_008474667.1">
    <property type="nucleotide sequence ID" value="XM_008476445.3"/>
</dbReference>
<evidence type="ECO:0000256" key="3">
    <source>
        <dbReference type="ARBA" id="ARBA00005902"/>
    </source>
</evidence>
<evidence type="ECO:0000256" key="2">
    <source>
        <dbReference type="ARBA" id="ARBA00004496"/>
    </source>
</evidence>
<evidence type="ECO:0000313" key="9">
    <source>
        <dbReference type="RefSeq" id="XP_008474667.1"/>
    </source>
</evidence>
<dbReference type="GO" id="GO:0005737">
    <property type="term" value="C:cytoplasm"/>
    <property type="evidence" value="ECO:0007669"/>
    <property type="project" value="UniProtKB-SubCell"/>
</dbReference>
<feature type="binding site" evidence="6">
    <location>
        <position position="182"/>
    </location>
    <ligand>
        <name>Mg(2+)</name>
        <dbReference type="ChEBI" id="CHEBI:18420"/>
    </ligand>
</feature>
<evidence type="ECO:0000256" key="5">
    <source>
        <dbReference type="ARBA" id="ARBA00023242"/>
    </source>
</evidence>
<dbReference type="GO" id="GO:0046872">
    <property type="term" value="F:metal ion binding"/>
    <property type="evidence" value="ECO:0007669"/>
    <property type="project" value="UniProtKB-KW"/>
</dbReference>
<evidence type="ECO:0000313" key="8">
    <source>
        <dbReference type="Proteomes" id="UP000079169"/>
    </source>
</evidence>
<gene>
    <name evidence="9" type="primary">LOC103511710</name>
</gene>
<keyword evidence="8" id="KW-1185">Reference proteome</keyword>
<dbReference type="STRING" id="121845.A0A1S3D572"/>
<dbReference type="KEGG" id="dci:103511710"/>
<keyword evidence="5" id="KW-0539">Nucleus</keyword>
<evidence type="ECO:0000256" key="6">
    <source>
        <dbReference type="PIRSR" id="PIRSR602848-1"/>
    </source>
</evidence>